<sequence>MKNKIILSILALAMAISACNPKPKEITANEAKQIAKEAYIYAYPMLEHYKMMFAMAMYPESGAYQAPFNVLTNNSKLNGPEDTIIVRPNNDTFYSAVWFNLSAQPQILTVPAITDGRYYSFQIIDMYTHNIDYIGTRKTGFDAGAYMFVGPDWKGETPEGISKVIQSEGNFLLALGRTQVFGPDDVEIAKDVIDQYGVQSLNAYNGLVEAAVIGENPPIPPYHPEKVSNEHFISYLNALMATGPIHPTEEALFKRFAKIGIQPGQAYHPEDYSPEIIAAIREGIDAGRKELIDASTQLGVRKNGWQQIAGAFGTRTAMKEKYLTRAAAAYFGLWGNDLEEAFYPETTFDTDKEELNGSKHDYILHFEADELPPAKAFWSLTMYKLPEQLLIENEIDRYVIGSATKGLKYNEDGSLDVYIQKENPGRDKVSNWLPAHDGPFSLQTRIYWPEPSALAPLYTMPAVQKKL</sequence>
<dbReference type="Pfam" id="PF06863">
    <property type="entry name" value="DUF1254"/>
    <property type="match status" value="1"/>
</dbReference>
<accession>A0ABS5KFI7</accession>
<dbReference type="Proteomes" id="UP000721861">
    <property type="component" value="Unassembled WGS sequence"/>
</dbReference>
<dbReference type="InterPro" id="IPR010621">
    <property type="entry name" value="DUF1214"/>
</dbReference>
<keyword evidence="1" id="KW-0732">Signal</keyword>
<proteinExistence type="predicted"/>
<feature type="chain" id="PRO_5046267934" evidence="1">
    <location>
        <begin position="19"/>
        <end position="467"/>
    </location>
</feature>
<feature type="domain" description="DUF1214" evidence="2">
    <location>
        <begin position="340"/>
        <end position="450"/>
    </location>
</feature>
<comment type="caution">
    <text evidence="4">The sequence shown here is derived from an EMBL/GenBank/DDBJ whole genome shotgun (WGS) entry which is preliminary data.</text>
</comment>
<feature type="domain" description="DUF1254" evidence="3">
    <location>
        <begin position="68"/>
        <end position="198"/>
    </location>
</feature>
<dbReference type="InterPro" id="IPR037050">
    <property type="entry name" value="DUF1254_sf"/>
</dbReference>
<keyword evidence="5" id="KW-1185">Reference proteome</keyword>
<evidence type="ECO:0000259" key="2">
    <source>
        <dbReference type="Pfam" id="PF06742"/>
    </source>
</evidence>
<dbReference type="Gene3D" id="2.60.40.1610">
    <property type="entry name" value="Domain of unknown function DUF1254"/>
    <property type="match status" value="1"/>
</dbReference>
<protein>
    <submittedName>
        <fullName evidence="4">DUF1254 domain-containing protein</fullName>
    </submittedName>
</protein>
<evidence type="ECO:0000256" key="1">
    <source>
        <dbReference type="SAM" id="SignalP"/>
    </source>
</evidence>
<dbReference type="InterPro" id="IPR010679">
    <property type="entry name" value="DUF1254"/>
</dbReference>
<evidence type="ECO:0000259" key="3">
    <source>
        <dbReference type="Pfam" id="PF06863"/>
    </source>
</evidence>
<name>A0ABS5KFI7_9BACT</name>
<dbReference type="InterPro" id="IPR037049">
    <property type="entry name" value="DUF1214_C_sf"/>
</dbReference>
<gene>
    <name evidence="4" type="ORF">KEM09_19595</name>
</gene>
<dbReference type="Gene3D" id="2.60.120.600">
    <property type="entry name" value="Domain of unknown function DUF1214, C-terminal domain"/>
    <property type="match status" value="1"/>
</dbReference>
<dbReference type="EMBL" id="JAGUCN010000031">
    <property type="protein sequence ID" value="MBS2213622.1"/>
    <property type="molecule type" value="Genomic_DNA"/>
</dbReference>
<evidence type="ECO:0000313" key="5">
    <source>
        <dbReference type="Proteomes" id="UP000721861"/>
    </source>
</evidence>
<dbReference type="PROSITE" id="PS51257">
    <property type="entry name" value="PROKAR_LIPOPROTEIN"/>
    <property type="match status" value="1"/>
</dbReference>
<feature type="signal peptide" evidence="1">
    <location>
        <begin position="1"/>
        <end position="18"/>
    </location>
</feature>
<dbReference type="Pfam" id="PF06742">
    <property type="entry name" value="DUF1214"/>
    <property type="match status" value="1"/>
</dbReference>
<dbReference type="SUPFAM" id="SSF160935">
    <property type="entry name" value="VPA0735-like"/>
    <property type="match status" value="1"/>
</dbReference>
<organism evidence="4 5">
    <name type="scientific">Carboxylicivirga mesophila</name>
    <dbReference type="NCBI Taxonomy" id="1166478"/>
    <lineage>
        <taxon>Bacteria</taxon>
        <taxon>Pseudomonadati</taxon>
        <taxon>Bacteroidota</taxon>
        <taxon>Bacteroidia</taxon>
        <taxon>Marinilabiliales</taxon>
        <taxon>Marinilabiliaceae</taxon>
        <taxon>Carboxylicivirga</taxon>
    </lineage>
</organism>
<dbReference type="RefSeq" id="WP_212231093.1">
    <property type="nucleotide sequence ID" value="NZ_JAGUCN010000031.1"/>
</dbReference>
<reference evidence="4 5" key="1">
    <citation type="journal article" date="2014" name="Int. J. Syst. Evol. Microbiol.">
        <title>Carboxylicivirga gen. nov. in the family Marinilabiliaceae with two novel species, Carboxylicivirga mesophila sp. nov. and Carboxylicivirga taeanensis sp. nov., and reclassification of Cytophaga fermentans as Saccharicrinis fermentans gen. nov., comb. nov.</title>
        <authorList>
            <person name="Yang S.H."/>
            <person name="Seo H.S."/>
            <person name="Woo J.H."/>
            <person name="Oh H.M."/>
            <person name="Jang H."/>
            <person name="Lee J.H."/>
            <person name="Kim S.J."/>
            <person name="Kwon K.K."/>
        </authorList>
    </citation>
    <scope>NUCLEOTIDE SEQUENCE [LARGE SCALE GENOMIC DNA]</scope>
    <source>
        <strain evidence="4 5">JCM 18290</strain>
    </source>
</reference>
<evidence type="ECO:0000313" key="4">
    <source>
        <dbReference type="EMBL" id="MBS2213622.1"/>
    </source>
</evidence>
<dbReference type="PANTHER" id="PTHR36509">
    <property type="entry name" value="BLL3101 PROTEIN"/>
    <property type="match status" value="1"/>
</dbReference>
<dbReference type="PANTHER" id="PTHR36509:SF2">
    <property type="entry name" value="BLL3101 PROTEIN"/>
    <property type="match status" value="1"/>
</dbReference>